<evidence type="ECO:0000256" key="1">
    <source>
        <dbReference type="ARBA" id="ARBA00022722"/>
    </source>
</evidence>
<organism evidence="8 9">
    <name type="scientific">Ogataea philodendri</name>
    <dbReference type="NCBI Taxonomy" id="1378263"/>
    <lineage>
        <taxon>Eukaryota</taxon>
        <taxon>Fungi</taxon>
        <taxon>Dikarya</taxon>
        <taxon>Ascomycota</taxon>
        <taxon>Saccharomycotina</taxon>
        <taxon>Pichiomycetes</taxon>
        <taxon>Pichiales</taxon>
        <taxon>Pichiaceae</taxon>
        <taxon>Ogataea</taxon>
    </lineage>
</organism>
<dbReference type="SUPFAM" id="SSF88723">
    <property type="entry name" value="PIN domain-like"/>
    <property type="match status" value="1"/>
</dbReference>
<protein>
    <recommendedName>
        <fullName evidence="7">XPG-I domain-containing protein</fullName>
    </recommendedName>
</protein>
<feature type="region of interest" description="Disordered" evidence="6">
    <location>
        <begin position="625"/>
        <end position="673"/>
    </location>
</feature>
<dbReference type="InterPro" id="IPR006085">
    <property type="entry name" value="XPG_DNA_repair_N"/>
</dbReference>
<dbReference type="Pfam" id="PF00752">
    <property type="entry name" value="XPG_N"/>
    <property type="match status" value="1"/>
</dbReference>
<dbReference type="Gene3D" id="3.40.50.1010">
    <property type="entry name" value="5'-nuclease"/>
    <property type="match status" value="1"/>
</dbReference>
<dbReference type="GeneID" id="70235938"/>
<dbReference type="PANTHER" id="PTHR11081">
    <property type="entry name" value="FLAP ENDONUCLEASE FAMILY MEMBER"/>
    <property type="match status" value="1"/>
</dbReference>
<dbReference type="Proteomes" id="UP000769157">
    <property type="component" value="Unassembled WGS sequence"/>
</dbReference>
<evidence type="ECO:0000256" key="2">
    <source>
        <dbReference type="ARBA" id="ARBA00022723"/>
    </source>
</evidence>
<dbReference type="InterPro" id="IPR036279">
    <property type="entry name" value="5-3_exonuclease_C_sf"/>
</dbReference>
<dbReference type="InterPro" id="IPR029060">
    <property type="entry name" value="PIN-like_dom_sf"/>
</dbReference>
<keyword evidence="3" id="KW-0255">Endonuclease</keyword>
<dbReference type="GO" id="GO:0006281">
    <property type="term" value="P:DNA repair"/>
    <property type="evidence" value="ECO:0007669"/>
    <property type="project" value="UniProtKB-ARBA"/>
</dbReference>
<keyword evidence="5" id="KW-0460">Magnesium</keyword>
<dbReference type="InterPro" id="IPR006086">
    <property type="entry name" value="XPG-I_dom"/>
</dbReference>
<name>A0A9P8P674_9ASCO</name>
<keyword evidence="1" id="KW-0540">Nuclease</keyword>
<dbReference type="GO" id="GO:0046872">
    <property type="term" value="F:metal ion binding"/>
    <property type="evidence" value="ECO:0007669"/>
    <property type="project" value="UniProtKB-KW"/>
</dbReference>
<dbReference type="EMBL" id="JAEUBE010000295">
    <property type="protein sequence ID" value="KAH3665785.1"/>
    <property type="molecule type" value="Genomic_DNA"/>
</dbReference>
<dbReference type="InterPro" id="IPR006084">
    <property type="entry name" value="XPG/Rad2"/>
</dbReference>
<sequence length="704" mass="81444">MTIPGLWEKLGEYGVTDERVPLRVFTRRFLEENKRHIRLGIDVYQWIFELTQVPSQYKGDNVTISDERVLLNFISRVRELIRLHVSFVFVFDGPYKVHKRRWGEGDVVDDDYYLEYFQTNLEIQQSDPSSASGGGLIALLKKMLDFWNISYVQAAGEAEIELARLNDCGIIDALVSNDADGFVHGAQLILKNFSRWMADAPVTQTFTDKQEPEIYVTPCRMSKIYELLGLDRERLVFLACLNGSDFSQGVPGLGITRSISLAQVGSKIPGETDFSHELSKIYLSEGEERLMGIVPYKKEEREVKLNWLNDIVQKAVLKNAKQYFGKNFNGTINFPPDYYFMLHFYPFLSSEAYAFKRFETNCVDTEVPTIRLSSLPQPNSIVLSDNQVWLQRRGSFKTVFSPGEIIYDKLIGDADSMEWFQKPKFPELTTLRLPLQRSAREFFVEHLSDCYMLRIIYNLPKFKGNDIFINMYKEAQFPLKRRADEEYIPIWTEEQYQVKYNKELIFGPYFGAVEMFDENYNKIDFSQQKPDFTWVPRHLLELSPFGKSLIEDYEIRSREKKSPRKSPRKSPKKSPKRQLSTLDNLLRSPIKRKLVPDSETLGTISPEKHKPDLAFVPSESDEDILESPTKRRNHPNVNLSGLRTSLFKSPKPQKDTSVIDLTTPPEKQPVAQTATPKKLTVLSLDTSDEETDKLEDEIDAFFKK</sequence>
<dbReference type="RefSeq" id="XP_046060989.1">
    <property type="nucleotide sequence ID" value="XM_046205001.1"/>
</dbReference>
<comment type="caution">
    <text evidence="8">The sequence shown here is derived from an EMBL/GenBank/DDBJ whole genome shotgun (WGS) entry which is preliminary data.</text>
</comment>
<dbReference type="PANTHER" id="PTHR11081:SF9">
    <property type="entry name" value="FLAP ENDONUCLEASE 1"/>
    <property type="match status" value="1"/>
</dbReference>
<evidence type="ECO:0000313" key="8">
    <source>
        <dbReference type="EMBL" id="KAH3665785.1"/>
    </source>
</evidence>
<feature type="compositionally biased region" description="Basic residues" evidence="6">
    <location>
        <begin position="558"/>
        <end position="576"/>
    </location>
</feature>
<reference evidence="8" key="2">
    <citation type="submission" date="2021-01" db="EMBL/GenBank/DDBJ databases">
        <authorList>
            <person name="Schikora-Tamarit M.A."/>
        </authorList>
    </citation>
    <scope>NUCLEOTIDE SEQUENCE</scope>
    <source>
        <strain evidence="8">CBS6075</strain>
    </source>
</reference>
<feature type="region of interest" description="Disordered" evidence="6">
    <location>
        <begin position="556"/>
        <end position="583"/>
    </location>
</feature>
<dbReference type="Pfam" id="PF00867">
    <property type="entry name" value="XPG_I"/>
    <property type="match status" value="1"/>
</dbReference>
<evidence type="ECO:0000256" key="6">
    <source>
        <dbReference type="SAM" id="MobiDB-lite"/>
    </source>
</evidence>
<keyword evidence="2" id="KW-0479">Metal-binding</keyword>
<evidence type="ECO:0000256" key="3">
    <source>
        <dbReference type="ARBA" id="ARBA00022759"/>
    </source>
</evidence>
<dbReference type="GO" id="GO:0017108">
    <property type="term" value="F:5'-flap endonuclease activity"/>
    <property type="evidence" value="ECO:0007669"/>
    <property type="project" value="TreeGrafter"/>
</dbReference>
<gene>
    <name evidence="8" type="ORF">OGAPHI_003973</name>
</gene>
<evidence type="ECO:0000256" key="4">
    <source>
        <dbReference type="ARBA" id="ARBA00022801"/>
    </source>
</evidence>
<feature type="compositionally biased region" description="Polar residues" evidence="6">
    <location>
        <begin position="635"/>
        <end position="647"/>
    </location>
</feature>
<keyword evidence="4" id="KW-0378">Hydrolase</keyword>
<dbReference type="OrthoDB" id="2959108at2759"/>
<dbReference type="SMART" id="SM00484">
    <property type="entry name" value="XPGI"/>
    <property type="match status" value="1"/>
</dbReference>
<reference evidence="8" key="1">
    <citation type="journal article" date="2021" name="Open Biol.">
        <title>Shared evolutionary footprints suggest mitochondrial oxidative damage underlies multiple complex I losses in fungi.</title>
        <authorList>
            <person name="Schikora-Tamarit M.A."/>
            <person name="Marcet-Houben M."/>
            <person name="Nosek J."/>
            <person name="Gabaldon T."/>
        </authorList>
    </citation>
    <scope>NUCLEOTIDE SEQUENCE</scope>
    <source>
        <strain evidence="8">CBS6075</strain>
    </source>
</reference>
<keyword evidence="9" id="KW-1185">Reference proteome</keyword>
<evidence type="ECO:0000259" key="7">
    <source>
        <dbReference type="SMART" id="SM00484"/>
    </source>
</evidence>
<feature type="domain" description="XPG-I" evidence="7">
    <location>
        <begin position="145"/>
        <end position="230"/>
    </location>
</feature>
<proteinExistence type="predicted"/>
<dbReference type="SUPFAM" id="SSF47807">
    <property type="entry name" value="5' to 3' exonuclease, C-terminal subdomain"/>
    <property type="match status" value="1"/>
</dbReference>
<dbReference type="CDD" id="cd09870">
    <property type="entry name" value="PIN_YEN1"/>
    <property type="match status" value="1"/>
</dbReference>
<dbReference type="AlphaFoldDB" id="A0A9P8P674"/>
<evidence type="ECO:0000256" key="5">
    <source>
        <dbReference type="ARBA" id="ARBA00022842"/>
    </source>
</evidence>
<accession>A0A9P8P674</accession>
<evidence type="ECO:0000313" key="9">
    <source>
        <dbReference type="Proteomes" id="UP000769157"/>
    </source>
</evidence>